<accession>A0A0A9ETZ2</accession>
<sequence>MQVQYDMPYRVNSSCPQTRKASGRIQAALVPSRAARPAVRT</sequence>
<proteinExistence type="predicted"/>
<evidence type="ECO:0000313" key="2">
    <source>
        <dbReference type="EMBL" id="JAE01361.1"/>
    </source>
</evidence>
<protein>
    <submittedName>
        <fullName evidence="2">Uncharacterized protein</fullName>
    </submittedName>
</protein>
<dbReference type="AlphaFoldDB" id="A0A0A9ETZ2"/>
<feature type="region of interest" description="Disordered" evidence="1">
    <location>
        <begin position="1"/>
        <end position="41"/>
    </location>
</feature>
<reference evidence="2" key="2">
    <citation type="journal article" date="2015" name="Data Brief">
        <title>Shoot transcriptome of the giant reed, Arundo donax.</title>
        <authorList>
            <person name="Barrero R.A."/>
            <person name="Guerrero F.D."/>
            <person name="Moolhuijzen P."/>
            <person name="Goolsby J.A."/>
            <person name="Tidwell J."/>
            <person name="Bellgard S.E."/>
            <person name="Bellgard M.I."/>
        </authorList>
    </citation>
    <scope>NUCLEOTIDE SEQUENCE</scope>
    <source>
        <tissue evidence="2">Shoot tissue taken approximately 20 cm above the soil surface</tissue>
    </source>
</reference>
<organism evidence="2">
    <name type="scientific">Arundo donax</name>
    <name type="common">Giant reed</name>
    <name type="synonym">Donax arundinaceus</name>
    <dbReference type="NCBI Taxonomy" id="35708"/>
    <lineage>
        <taxon>Eukaryota</taxon>
        <taxon>Viridiplantae</taxon>
        <taxon>Streptophyta</taxon>
        <taxon>Embryophyta</taxon>
        <taxon>Tracheophyta</taxon>
        <taxon>Spermatophyta</taxon>
        <taxon>Magnoliopsida</taxon>
        <taxon>Liliopsida</taxon>
        <taxon>Poales</taxon>
        <taxon>Poaceae</taxon>
        <taxon>PACMAD clade</taxon>
        <taxon>Arundinoideae</taxon>
        <taxon>Arundineae</taxon>
        <taxon>Arundo</taxon>
    </lineage>
</organism>
<feature type="compositionally biased region" description="Polar residues" evidence="1">
    <location>
        <begin position="11"/>
        <end position="20"/>
    </location>
</feature>
<evidence type="ECO:0000256" key="1">
    <source>
        <dbReference type="SAM" id="MobiDB-lite"/>
    </source>
</evidence>
<name>A0A0A9ETZ2_ARUDO</name>
<reference evidence="2" key="1">
    <citation type="submission" date="2014-09" db="EMBL/GenBank/DDBJ databases">
        <authorList>
            <person name="Magalhaes I.L.F."/>
            <person name="Oliveira U."/>
            <person name="Santos F.R."/>
            <person name="Vidigal T.H.D.A."/>
            <person name="Brescovit A.D."/>
            <person name="Santos A.J."/>
        </authorList>
    </citation>
    <scope>NUCLEOTIDE SEQUENCE</scope>
    <source>
        <tissue evidence="2">Shoot tissue taken approximately 20 cm above the soil surface</tissue>
    </source>
</reference>
<dbReference type="EMBL" id="GBRH01196535">
    <property type="protein sequence ID" value="JAE01361.1"/>
    <property type="molecule type" value="Transcribed_RNA"/>
</dbReference>